<dbReference type="GO" id="GO:0015031">
    <property type="term" value="P:protein transport"/>
    <property type="evidence" value="ECO:0007669"/>
    <property type="project" value="UniProtKB-KW"/>
</dbReference>
<dbReference type="PROSITE" id="PS00211">
    <property type="entry name" value="ABC_TRANSPORTER_1"/>
    <property type="match status" value="1"/>
</dbReference>
<dbReference type="Pfam" id="PF00005">
    <property type="entry name" value="ABC_tran"/>
    <property type="match status" value="1"/>
</dbReference>
<comment type="caution">
    <text evidence="16">The sequence shown here is derived from an EMBL/GenBank/DDBJ whole genome shotgun (WGS) entry which is preliminary data.</text>
</comment>
<dbReference type="Pfam" id="PF03412">
    <property type="entry name" value="Peptidase_C39"/>
    <property type="match status" value="1"/>
</dbReference>
<dbReference type="InterPro" id="IPR036640">
    <property type="entry name" value="ABC1_TM_sf"/>
</dbReference>
<dbReference type="NCBIfam" id="TIGR03796">
    <property type="entry name" value="NHLM_micro_ABC1"/>
    <property type="match status" value="1"/>
</dbReference>
<dbReference type="PROSITE" id="PS50929">
    <property type="entry name" value="ABC_TM1F"/>
    <property type="match status" value="1"/>
</dbReference>
<dbReference type="EMBL" id="MGFH01000158">
    <property type="protein sequence ID" value="OGM03681.1"/>
    <property type="molecule type" value="Genomic_DNA"/>
</dbReference>
<dbReference type="FunFam" id="3.40.50.300:FF:000299">
    <property type="entry name" value="ABC transporter ATP-binding protein/permease"/>
    <property type="match status" value="1"/>
</dbReference>
<dbReference type="GO" id="GO:0034040">
    <property type="term" value="F:ATPase-coupled lipid transmembrane transporter activity"/>
    <property type="evidence" value="ECO:0007669"/>
    <property type="project" value="TreeGrafter"/>
</dbReference>
<dbReference type="GO" id="GO:0006508">
    <property type="term" value="P:proteolysis"/>
    <property type="evidence" value="ECO:0007669"/>
    <property type="project" value="InterPro"/>
</dbReference>
<dbReference type="InterPro" id="IPR011527">
    <property type="entry name" value="ABC1_TM_dom"/>
</dbReference>
<evidence type="ECO:0000259" key="13">
    <source>
        <dbReference type="PROSITE" id="PS50893"/>
    </source>
</evidence>
<dbReference type="SUPFAM" id="SSF52540">
    <property type="entry name" value="P-loop containing nucleoside triphosphate hydrolases"/>
    <property type="match status" value="1"/>
</dbReference>
<feature type="transmembrane region" description="Helical" evidence="12">
    <location>
        <begin position="305"/>
        <end position="325"/>
    </location>
</feature>
<feature type="domain" description="ABC transmembrane type-1" evidence="14">
    <location>
        <begin position="171"/>
        <end position="450"/>
    </location>
</feature>
<dbReference type="Gene3D" id="3.40.50.300">
    <property type="entry name" value="P-loop containing nucleotide triphosphate hydrolases"/>
    <property type="match status" value="1"/>
</dbReference>
<evidence type="ECO:0000256" key="8">
    <source>
        <dbReference type="ARBA" id="ARBA00022989"/>
    </source>
</evidence>
<accession>A0A1F7WLH0</accession>
<dbReference type="SMART" id="SM00382">
    <property type="entry name" value="AAA"/>
    <property type="match status" value="1"/>
</dbReference>
<keyword evidence="7" id="KW-0653">Protein transport</keyword>
<keyword evidence="8 12" id="KW-1133">Transmembrane helix</keyword>
<dbReference type="Gene3D" id="3.90.70.10">
    <property type="entry name" value="Cysteine proteinases"/>
    <property type="match status" value="1"/>
</dbReference>
<dbReference type="Pfam" id="PF00664">
    <property type="entry name" value="ABC_membrane"/>
    <property type="match status" value="1"/>
</dbReference>
<name>A0A1F7WLH0_9BACT</name>
<evidence type="ECO:0000256" key="7">
    <source>
        <dbReference type="ARBA" id="ARBA00022927"/>
    </source>
</evidence>
<dbReference type="CDD" id="cd18569">
    <property type="entry name" value="ABC_6TM_NHLM_bacteriocin"/>
    <property type="match status" value="1"/>
</dbReference>
<dbReference type="Proteomes" id="UP000178735">
    <property type="component" value="Unassembled WGS sequence"/>
</dbReference>
<gene>
    <name evidence="16" type="ORF">A2008_08455</name>
</gene>
<feature type="transmembrane region" description="Helical" evidence="12">
    <location>
        <begin position="390"/>
        <end position="412"/>
    </location>
</feature>
<dbReference type="GO" id="GO:0008233">
    <property type="term" value="F:peptidase activity"/>
    <property type="evidence" value="ECO:0007669"/>
    <property type="project" value="InterPro"/>
</dbReference>
<evidence type="ECO:0000256" key="10">
    <source>
        <dbReference type="ARBA" id="ARBA00043264"/>
    </source>
</evidence>
<evidence type="ECO:0000259" key="14">
    <source>
        <dbReference type="PROSITE" id="PS50929"/>
    </source>
</evidence>
<dbReference type="GO" id="GO:0043213">
    <property type="term" value="P:bacteriocin transport"/>
    <property type="evidence" value="ECO:0007669"/>
    <property type="project" value="UniProtKB-KW"/>
</dbReference>
<evidence type="ECO:0000256" key="6">
    <source>
        <dbReference type="ARBA" id="ARBA00022840"/>
    </source>
</evidence>
<evidence type="ECO:0000313" key="17">
    <source>
        <dbReference type="Proteomes" id="UP000178735"/>
    </source>
</evidence>
<keyword evidence="2" id="KW-0813">Transport</keyword>
<feature type="transmembrane region" description="Helical" evidence="12">
    <location>
        <begin position="204"/>
        <end position="222"/>
    </location>
</feature>
<dbReference type="InterPro" id="IPR027417">
    <property type="entry name" value="P-loop_NTPase"/>
</dbReference>
<dbReference type="Gene3D" id="1.20.1560.10">
    <property type="entry name" value="ABC transporter type 1, transmembrane domain"/>
    <property type="match status" value="1"/>
</dbReference>
<evidence type="ECO:0000256" key="5">
    <source>
        <dbReference type="ARBA" id="ARBA00022741"/>
    </source>
</evidence>
<dbReference type="PROSITE" id="PS50893">
    <property type="entry name" value="ABC_TRANSPORTER_2"/>
    <property type="match status" value="1"/>
</dbReference>
<keyword evidence="10" id="KW-0080">Bacteriocin transport</keyword>
<feature type="transmembrane region" description="Helical" evidence="12">
    <location>
        <begin position="168"/>
        <end position="192"/>
    </location>
</feature>
<dbReference type="InterPro" id="IPR003593">
    <property type="entry name" value="AAA+_ATPase"/>
</dbReference>
<keyword evidence="3" id="KW-1003">Cell membrane</keyword>
<reference evidence="16 17" key="1">
    <citation type="journal article" date="2016" name="Nat. Commun.">
        <title>Thousands of microbial genomes shed light on interconnected biogeochemical processes in an aquifer system.</title>
        <authorList>
            <person name="Anantharaman K."/>
            <person name="Brown C.T."/>
            <person name="Hug L.A."/>
            <person name="Sharon I."/>
            <person name="Castelle C.J."/>
            <person name="Probst A.J."/>
            <person name="Thomas B.C."/>
            <person name="Singh A."/>
            <person name="Wilkins M.J."/>
            <person name="Karaoz U."/>
            <person name="Brodie E.L."/>
            <person name="Williams K.H."/>
            <person name="Hubbard S.S."/>
            <person name="Banfield J.F."/>
        </authorList>
    </citation>
    <scope>NUCLEOTIDE SEQUENCE [LARGE SCALE GENOMIC DNA]</scope>
</reference>
<evidence type="ECO:0000313" key="16">
    <source>
        <dbReference type="EMBL" id="OGM03681.1"/>
    </source>
</evidence>
<organism evidence="16 17">
    <name type="scientific">Candidatus Wallbacteria bacterium GWC2_49_35</name>
    <dbReference type="NCBI Taxonomy" id="1817813"/>
    <lineage>
        <taxon>Bacteria</taxon>
        <taxon>Candidatus Walliibacteriota</taxon>
    </lineage>
</organism>
<dbReference type="PROSITE" id="PS50990">
    <property type="entry name" value="PEPTIDASE_C39"/>
    <property type="match status" value="1"/>
</dbReference>
<dbReference type="InterPro" id="IPR005074">
    <property type="entry name" value="Peptidase_C39"/>
</dbReference>
<feature type="domain" description="Peptidase C39" evidence="15">
    <location>
        <begin position="19"/>
        <end position="138"/>
    </location>
</feature>
<keyword evidence="4 12" id="KW-0812">Transmembrane</keyword>
<dbReference type="GO" id="GO:0016887">
    <property type="term" value="F:ATP hydrolysis activity"/>
    <property type="evidence" value="ECO:0007669"/>
    <property type="project" value="InterPro"/>
</dbReference>
<dbReference type="InterPro" id="IPR022514">
    <property type="entry name" value="NHPM_micro_ABC1"/>
</dbReference>
<dbReference type="GO" id="GO:0005524">
    <property type="term" value="F:ATP binding"/>
    <property type="evidence" value="ECO:0007669"/>
    <property type="project" value="UniProtKB-KW"/>
</dbReference>
<feature type="transmembrane region" description="Helical" evidence="12">
    <location>
        <begin position="283"/>
        <end position="299"/>
    </location>
</feature>
<keyword evidence="9 12" id="KW-0472">Membrane</keyword>
<evidence type="ECO:0000256" key="2">
    <source>
        <dbReference type="ARBA" id="ARBA00022448"/>
    </source>
</evidence>
<evidence type="ECO:0000259" key="15">
    <source>
        <dbReference type="PROSITE" id="PS50990"/>
    </source>
</evidence>
<dbReference type="AlphaFoldDB" id="A0A1F7WLH0"/>
<evidence type="ECO:0000256" key="4">
    <source>
        <dbReference type="ARBA" id="ARBA00022692"/>
    </source>
</evidence>
<dbReference type="GO" id="GO:0005886">
    <property type="term" value="C:plasma membrane"/>
    <property type="evidence" value="ECO:0007669"/>
    <property type="project" value="UniProtKB-SubCell"/>
</dbReference>
<keyword evidence="5" id="KW-0547">Nucleotide-binding</keyword>
<evidence type="ECO:0000256" key="11">
    <source>
        <dbReference type="SAM" id="MobiDB-lite"/>
    </source>
</evidence>
<evidence type="ECO:0000256" key="12">
    <source>
        <dbReference type="SAM" id="Phobius"/>
    </source>
</evidence>
<feature type="region of interest" description="Disordered" evidence="11">
    <location>
        <begin position="466"/>
        <end position="486"/>
    </location>
</feature>
<dbReference type="SUPFAM" id="SSF90123">
    <property type="entry name" value="ABC transporter transmembrane region"/>
    <property type="match status" value="1"/>
</dbReference>
<dbReference type="PANTHER" id="PTHR24221">
    <property type="entry name" value="ATP-BINDING CASSETTE SUB-FAMILY B"/>
    <property type="match status" value="1"/>
</dbReference>
<feature type="domain" description="ABC transporter" evidence="13">
    <location>
        <begin position="493"/>
        <end position="726"/>
    </location>
</feature>
<dbReference type="GO" id="GO:0140359">
    <property type="term" value="F:ABC-type transporter activity"/>
    <property type="evidence" value="ECO:0007669"/>
    <property type="project" value="InterPro"/>
</dbReference>
<dbReference type="InterPro" id="IPR017871">
    <property type="entry name" value="ABC_transporter-like_CS"/>
</dbReference>
<feature type="compositionally biased region" description="Basic and acidic residues" evidence="11">
    <location>
        <begin position="471"/>
        <end position="486"/>
    </location>
</feature>
<evidence type="ECO:0000256" key="1">
    <source>
        <dbReference type="ARBA" id="ARBA00004651"/>
    </source>
</evidence>
<dbReference type="PANTHER" id="PTHR24221:SF654">
    <property type="entry name" value="ATP-BINDING CASSETTE SUB-FAMILY B MEMBER 6"/>
    <property type="match status" value="1"/>
</dbReference>
<proteinExistence type="predicted"/>
<dbReference type="InterPro" id="IPR039421">
    <property type="entry name" value="Type_1_exporter"/>
</dbReference>
<protein>
    <submittedName>
        <fullName evidence="16">NHLP family bacteriocin export ABC transporter peptidase/permease/ATPase subunit</fullName>
    </submittedName>
</protein>
<evidence type="ECO:0000256" key="3">
    <source>
        <dbReference type="ARBA" id="ARBA00022475"/>
    </source>
</evidence>
<dbReference type="STRING" id="1817813.A2008_08455"/>
<dbReference type="InterPro" id="IPR003439">
    <property type="entry name" value="ABC_transporter-like_ATP-bd"/>
</dbReference>
<comment type="subcellular location">
    <subcellularLocation>
        <location evidence="1">Cell membrane</location>
        <topology evidence="1">Multi-pass membrane protein</topology>
    </subcellularLocation>
</comment>
<keyword evidence="6" id="KW-0067">ATP-binding</keyword>
<evidence type="ECO:0000256" key="9">
    <source>
        <dbReference type="ARBA" id="ARBA00023136"/>
    </source>
</evidence>
<sequence>MKQQPKKAYKRVKTPTLIQMEAVECGAACLGIVLGYYRKYVPLEELRVECGVSRDGSKASNIVKAARNYGLAAKGYKKEPADLRFFKFPVIIHWNFNHFVVLEGFGNKKVFLNDPAAGPREVSEEELDQSYTGIVMSFEPSEDFVISPGRPGFLSLLASRLTSCRAGLAYVFLIGLFMVVPGLLIPVFSKVFVDDILVGKTTDWLMPLLFGMALTAFLRALLSWIQQNYLLKIELQISLVNSGKFFWHVLRLPIEFFNQRFAGEILNRVQINDTVATLLSRRLTGAGIDMLTLIFYAIIMFQYDVVLTLLCFAVSIVNLLFLRFTSKKRVDQNMKLLQDRGKLSGASMAGLQIIETLKAGGSESDFFMKWAGYHSKLMNSEQRLGEMNQVLSLIPGFLTSAASTMVLAVGGYRVMTGHLSMGMLVAFQSLMASFMQPVNNMVELGSTMLEVEGDINRLNDVLNYKTDQPAEEEKEKEDKENGRPAEPKLKGFLELRNVTFGYSKLSDPLIEDFSLSLKPGSRVALVGGSGSGKSTVAKIIAGLYEPWSGEVLFDGVERAGISRKIICNSVSHVDQDIFLFEGTVKENISLWDRTVSAEDVVTAAKDALIHDDITQRPGGYDLDIEEDGRNFSGGQRQRIEIARALAQNPSIIILDEATSALDPATEKLIDSSIRRRGCTCVIVAHRLSTIRDCDEIIVLDSGMVVQRGTHEELKDAYGAYADLIKLS</sequence>